<feature type="compositionally biased region" description="Pro residues" evidence="1">
    <location>
        <begin position="8"/>
        <end position="24"/>
    </location>
</feature>
<sequence>MTDQTPPSTYPPAPPQAPPPPAYPAPLRERAEGVCAANFADRVRDPHVVSRVDTRYLFPSEGGWATDRSTICIVTDPIGRTTGSVMD</sequence>
<keyword evidence="3" id="KW-1185">Reference proteome</keyword>
<reference evidence="2" key="1">
    <citation type="submission" date="2021-01" db="EMBL/GenBank/DDBJ databases">
        <title>Whole genome shotgun sequence of Actinoplanes rishiriensis NBRC 108556.</title>
        <authorList>
            <person name="Komaki H."/>
            <person name="Tamura T."/>
        </authorList>
    </citation>
    <scope>NUCLEOTIDE SEQUENCE</scope>
    <source>
        <strain evidence="2">NBRC 108556</strain>
    </source>
</reference>
<evidence type="ECO:0000313" key="2">
    <source>
        <dbReference type="EMBL" id="GIE95753.1"/>
    </source>
</evidence>
<organism evidence="2 3">
    <name type="scientific">Paractinoplanes rishiriensis</name>
    <dbReference type="NCBI Taxonomy" id="1050105"/>
    <lineage>
        <taxon>Bacteria</taxon>
        <taxon>Bacillati</taxon>
        <taxon>Actinomycetota</taxon>
        <taxon>Actinomycetes</taxon>
        <taxon>Micromonosporales</taxon>
        <taxon>Micromonosporaceae</taxon>
        <taxon>Paractinoplanes</taxon>
    </lineage>
</organism>
<feature type="region of interest" description="Disordered" evidence="1">
    <location>
        <begin position="1"/>
        <end position="29"/>
    </location>
</feature>
<comment type="caution">
    <text evidence="2">The sequence shown here is derived from an EMBL/GenBank/DDBJ whole genome shotgun (WGS) entry which is preliminary data.</text>
</comment>
<evidence type="ECO:0008006" key="4">
    <source>
        <dbReference type="Google" id="ProtNLM"/>
    </source>
</evidence>
<dbReference type="RefSeq" id="WP_203782047.1">
    <property type="nucleotide sequence ID" value="NZ_BOMV01000035.1"/>
</dbReference>
<evidence type="ECO:0000256" key="1">
    <source>
        <dbReference type="SAM" id="MobiDB-lite"/>
    </source>
</evidence>
<gene>
    <name evidence="2" type="ORF">Ari01nite_32180</name>
</gene>
<protein>
    <recommendedName>
        <fullName evidence="4">Septum formation-related domain-containing protein</fullName>
    </recommendedName>
</protein>
<evidence type="ECO:0000313" key="3">
    <source>
        <dbReference type="Proteomes" id="UP000636960"/>
    </source>
</evidence>
<dbReference type="Proteomes" id="UP000636960">
    <property type="component" value="Unassembled WGS sequence"/>
</dbReference>
<name>A0A919MUG1_9ACTN</name>
<accession>A0A919MUG1</accession>
<dbReference type="AlphaFoldDB" id="A0A919MUG1"/>
<dbReference type="EMBL" id="BOMV01000035">
    <property type="protein sequence ID" value="GIE95753.1"/>
    <property type="molecule type" value="Genomic_DNA"/>
</dbReference>
<proteinExistence type="predicted"/>